<dbReference type="Pfam" id="PF00535">
    <property type="entry name" value="Glycos_transf_2"/>
    <property type="match status" value="1"/>
</dbReference>
<dbReference type="SUPFAM" id="SSF53448">
    <property type="entry name" value="Nucleotide-diphospho-sugar transferases"/>
    <property type="match status" value="1"/>
</dbReference>
<dbReference type="OrthoDB" id="9815829at2"/>
<dbReference type="STRING" id="1279009.ADICEAN_03800"/>
<evidence type="ECO:0000259" key="1">
    <source>
        <dbReference type="Pfam" id="PF00535"/>
    </source>
</evidence>
<dbReference type="GO" id="GO:0016758">
    <property type="term" value="F:hexosyltransferase activity"/>
    <property type="evidence" value="ECO:0007669"/>
    <property type="project" value="UniProtKB-ARBA"/>
</dbReference>
<feature type="domain" description="Glycosyltransferase 2-like" evidence="1">
    <location>
        <begin position="7"/>
        <end position="135"/>
    </location>
</feature>
<dbReference type="AlphaFoldDB" id="M7N1I1"/>
<accession>M7N1I1</accession>
<protein>
    <submittedName>
        <fullName evidence="2">Spore coat polysaccharide biosynthesis protein spsA</fullName>
    </submittedName>
</protein>
<comment type="caution">
    <text evidence="2">The sequence shown here is derived from an EMBL/GenBank/DDBJ whole genome shotgun (WGS) entry which is preliminary data.</text>
</comment>
<dbReference type="InterPro" id="IPR001173">
    <property type="entry name" value="Glyco_trans_2-like"/>
</dbReference>
<dbReference type="eggNOG" id="COG1215">
    <property type="taxonomic scope" value="Bacteria"/>
</dbReference>
<reference evidence="2 3" key="1">
    <citation type="journal article" date="2013" name="Genome Announc.">
        <title>Draft Genome Sequence of Cesiribacter andamanensis Strain AMV16T, Isolated from a Soil Sample from a Mud Volcano in the Andaman Islands, India.</title>
        <authorList>
            <person name="Shivaji S."/>
            <person name="Ara S."/>
            <person name="Begum Z."/>
            <person name="Srinivas T.N."/>
            <person name="Singh A."/>
            <person name="Kumar Pinnaka A."/>
        </authorList>
    </citation>
    <scope>NUCLEOTIDE SEQUENCE [LARGE SCALE GENOMIC DNA]</scope>
    <source>
        <strain evidence="2 3">AMV16</strain>
    </source>
</reference>
<dbReference type="EMBL" id="AODQ01000149">
    <property type="protein sequence ID" value="EMR01076.1"/>
    <property type="molecule type" value="Genomic_DNA"/>
</dbReference>
<dbReference type="InterPro" id="IPR029044">
    <property type="entry name" value="Nucleotide-diphossugar_trans"/>
</dbReference>
<dbReference type="Proteomes" id="UP000011910">
    <property type="component" value="Unassembled WGS sequence"/>
</dbReference>
<gene>
    <name evidence="2" type="primary">spsA_2</name>
    <name evidence="2" type="ORF">ADICEAN_03800</name>
</gene>
<evidence type="ECO:0000313" key="2">
    <source>
        <dbReference type="EMBL" id="EMR01076.1"/>
    </source>
</evidence>
<keyword evidence="3" id="KW-1185">Reference proteome</keyword>
<sequence>MPAPKLSVLLPVYNAERFLAQAIDSILQQTFAHFELLLLDDCSTDRSAEIIRSYSDPRIRYYRNEQNMGISATLNRGISLAASPLIARMDADDISYPSRLEKQLAYLQAHPDCALLSCWVRVITEEGELVRIDDFKPEYYYYNLTFECWMYHPSIVFRKAAAEQIGGYTVPYSEDFELFWQFSRRFKVHNLPEILMDYRISPQSLHQVQKKPEYDLAQHQQVLRNIRYYMGSTYRLSYSQIECLRHNPTPLLQEGSLHLMVECLQKLAVITKAIEQRDNPNRDPAAIRKAAYFKRRHILLAFARNLPYRKSVLLLAKSREWGLLYFLVHSFIKRRLKL</sequence>
<proteinExistence type="predicted"/>
<dbReference type="Gene3D" id="3.90.550.10">
    <property type="entry name" value="Spore Coat Polysaccharide Biosynthesis Protein SpsA, Chain A"/>
    <property type="match status" value="1"/>
</dbReference>
<name>M7N1I1_9BACT</name>
<dbReference type="PANTHER" id="PTHR22916:SF3">
    <property type="entry name" value="UDP-GLCNAC:BETAGAL BETA-1,3-N-ACETYLGLUCOSAMINYLTRANSFERASE-LIKE PROTEIN 1"/>
    <property type="match status" value="1"/>
</dbReference>
<dbReference type="RefSeq" id="WP_009197179.1">
    <property type="nucleotide sequence ID" value="NZ_AODQ01000149.1"/>
</dbReference>
<dbReference type="PANTHER" id="PTHR22916">
    <property type="entry name" value="GLYCOSYLTRANSFERASE"/>
    <property type="match status" value="1"/>
</dbReference>
<organism evidence="2 3">
    <name type="scientific">Cesiribacter andamanensis AMV16</name>
    <dbReference type="NCBI Taxonomy" id="1279009"/>
    <lineage>
        <taxon>Bacteria</taxon>
        <taxon>Pseudomonadati</taxon>
        <taxon>Bacteroidota</taxon>
        <taxon>Cytophagia</taxon>
        <taxon>Cytophagales</taxon>
        <taxon>Cesiribacteraceae</taxon>
        <taxon>Cesiribacter</taxon>
    </lineage>
</organism>
<evidence type="ECO:0000313" key="3">
    <source>
        <dbReference type="Proteomes" id="UP000011910"/>
    </source>
</evidence>